<accession>A0A8B6H1X1</accession>
<reference evidence="2" key="1">
    <citation type="submission" date="2018-11" db="EMBL/GenBank/DDBJ databases">
        <authorList>
            <person name="Alioto T."/>
            <person name="Alioto T."/>
        </authorList>
    </citation>
    <scope>NUCLEOTIDE SEQUENCE</scope>
</reference>
<proteinExistence type="predicted"/>
<dbReference type="OrthoDB" id="6161547at2759"/>
<comment type="caution">
    <text evidence="2">The sequence shown here is derived from an EMBL/GenBank/DDBJ whole genome shotgun (WGS) entry which is preliminary data.</text>
</comment>
<dbReference type="EMBL" id="UYJE01009353">
    <property type="protein sequence ID" value="VDI72574.1"/>
    <property type="molecule type" value="Genomic_DNA"/>
</dbReference>
<sequence length="149" mass="17343">MYEMQNNIQQQQLGPENPEVPVYSSIDRRHHLSIGNAVSYSVTRNKKPNPLGCRMQQKGDEHKKTNMAGMSTPNRNENEELNYIEVCFDKKPQNLFKIHGLEERSDYVEIDFTKTVDRLPDCDKDDVSDDDFVSLEDVKSMKRKTQFTN</sequence>
<gene>
    <name evidence="2" type="ORF">MGAL_10B000086</name>
</gene>
<name>A0A8B6H1X1_MYTGA</name>
<evidence type="ECO:0000313" key="3">
    <source>
        <dbReference type="Proteomes" id="UP000596742"/>
    </source>
</evidence>
<feature type="region of interest" description="Disordered" evidence="1">
    <location>
        <begin position="43"/>
        <end position="76"/>
    </location>
</feature>
<organism evidence="2 3">
    <name type="scientific">Mytilus galloprovincialis</name>
    <name type="common">Mediterranean mussel</name>
    <dbReference type="NCBI Taxonomy" id="29158"/>
    <lineage>
        <taxon>Eukaryota</taxon>
        <taxon>Metazoa</taxon>
        <taxon>Spiralia</taxon>
        <taxon>Lophotrochozoa</taxon>
        <taxon>Mollusca</taxon>
        <taxon>Bivalvia</taxon>
        <taxon>Autobranchia</taxon>
        <taxon>Pteriomorphia</taxon>
        <taxon>Mytilida</taxon>
        <taxon>Mytiloidea</taxon>
        <taxon>Mytilidae</taxon>
        <taxon>Mytilinae</taxon>
        <taxon>Mytilus</taxon>
    </lineage>
</organism>
<evidence type="ECO:0000256" key="1">
    <source>
        <dbReference type="SAM" id="MobiDB-lite"/>
    </source>
</evidence>
<protein>
    <submittedName>
        <fullName evidence="2">Uncharacterized protein</fullName>
    </submittedName>
</protein>
<dbReference type="Proteomes" id="UP000596742">
    <property type="component" value="Unassembled WGS sequence"/>
</dbReference>
<keyword evidence="3" id="KW-1185">Reference proteome</keyword>
<evidence type="ECO:0000313" key="2">
    <source>
        <dbReference type="EMBL" id="VDI72574.1"/>
    </source>
</evidence>
<dbReference type="AlphaFoldDB" id="A0A8B6H1X1"/>